<reference evidence="1" key="1">
    <citation type="submission" date="2016-10" db="EMBL/GenBank/DDBJ databases">
        <title>Draft Genome Sequence of Nocardioides luteus Strain BAFB, an Alkane-Degrading Bacterium Isolated from JP-7 Polluted Soil.</title>
        <authorList>
            <person name="Brown L."/>
            <person name="Ruiz O.N."/>
            <person name="Gunasekera T."/>
        </authorList>
    </citation>
    <scope>NUCLEOTIDE SEQUENCE [LARGE SCALE GENOMIC DNA]</scope>
    <source>
        <strain evidence="1">BAFB</strain>
    </source>
</reference>
<dbReference type="STRING" id="1844.UG56_004345"/>
<dbReference type="InterPro" id="IPR034660">
    <property type="entry name" value="DinB/YfiT-like"/>
</dbReference>
<dbReference type="SUPFAM" id="SSF109854">
    <property type="entry name" value="DinB/YfiT-like putative metalloenzymes"/>
    <property type="match status" value="1"/>
</dbReference>
<dbReference type="Proteomes" id="UP000033772">
    <property type="component" value="Unassembled WGS sequence"/>
</dbReference>
<organism evidence="1 2">
    <name type="scientific">Nocardioides luteus</name>
    <dbReference type="NCBI Taxonomy" id="1844"/>
    <lineage>
        <taxon>Bacteria</taxon>
        <taxon>Bacillati</taxon>
        <taxon>Actinomycetota</taxon>
        <taxon>Actinomycetes</taxon>
        <taxon>Propionibacteriales</taxon>
        <taxon>Nocardioidaceae</taxon>
        <taxon>Nocardioides</taxon>
    </lineage>
</organism>
<gene>
    <name evidence="1" type="ORF">UG56_004345</name>
</gene>
<evidence type="ECO:0000313" key="2">
    <source>
        <dbReference type="Proteomes" id="UP000033772"/>
    </source>
</evidence>
<accession>A0A1J4NAH3</accession>
<sequence length="179" mass="20130">MTEALFEDTRHPTGAPYVADESTTLRTFLDFHRATLLRQAAGLDHEQLNRPFPPTTMTLAGLLKHMAFVEDIWFGVRLAGNVPSAPFDTAPWDDDQDWDFTSASEDDPEALRSLLRDAIARSNQLIDAAGSLDRIAVGRTRDGQEISLRWILVHMIEEYARHCGHADLMREAIDGRTDI</sequence>
<dbReference type="AlphaFoldDB" id="A0A1J4NAH3"/>
<protein>
    <submittedName>
        <fullName evidence="1">Mini-circle protein</fullName>
    </submittedName>
</protein>
<evidence type="ECO:0000313" key="1">
    <source>
        <dbReference type="EMBL" id="OIJ27943.1"/>
    </source>
</evidence>
<dbReference type="InterPro" id="IPR007061">
    <property type="entry name" value="MST-like"/>
</dbReference>
<dbReference type="Pfam" id="PF04978">
    <property type="entry name" value="MST"/>
    <property type="match status" value="1"/>
</dbReference>
<dbReference type="OrthoDB" id="4548523at2"/>
<comment type="caution">
    <text evidence="1">The sequence shown here is derived from an EMBL/GenBank/DDBJ whole genome shotgun (WGS) entry which is preliminary data.</text>
</comment>
<keyword evidence="2" id="KW-1185">Reference proteome</keyword>
<name>A0A1J4NAH3_9ACTN</name>
<proteinExistence type="predicted"/>
<dbReference type="EMBL" id="JZDQ02000005">
    <property type="protein sequence ID" value="OIJ27943.1"/>
    <property type="molecule type" value="Genomic_DNA"/>
</dbReference>
<dbReference type="RefSeq" id="WP_045548414.1">
    <property type="nucleotide sequence ID" value="NZ_JZDQ02000005.1"/>
</dbReference>
<dbReference type="Gene3D" id="1.20.120.450">
    <property type="entry name" value="dinb family like domain"/>
    <property type="match status" value="1"/>
</dbReference>